<dbReference type="InterPro" id="IPR011322">
    <property type="entry name" value="N-reg_PII-like_a/b"/>
</dbReference>
<gene>
    <name evidence="1" type="ORF">JETT_0350</name>
</gene>
<dbReference type="Proteomes" id="UP000319783">
    <property type="component" value="Unassembled WGS sequence"/>
</dbReference>
<dbReference type="SUPFAM" id="SSF54913">
    <property type="entry name" value="GlnB-like"/>
    <property type="match status" value="1"/>
</dbReference>
<dbReference type="Gene3D" id="3.30.70.120">
    <property type="match status" value="1"/>
</dbReference>
<evidence type="ECO:0000313" key="2">
    <source>
        <dbReference type="Proteomes" id="UP000319783"/>
    </source>
</evidence>
<evidence type="ECO:0000313" key="1">
    <source>
        <dbReference type="EMBL" id="TLD43345.1"/>
    </source>
</evidence>
<accession>A0A533QF04</accession>
<dbReference type="GO" id="GO:0006808">
    <property type="term" value="P:regulation of nitrogen utilization"/>
    <property type="evidence" value="ECO:0007669"/>
    <property type="project" value="InterPro"/>
</dbReference>
<sequence length="101" mass="11225">MKRVVKVEIITDALEVENIIKLLEEVGVSGYSVIKDVTGKGHRGVRSGYAFSDLFKNSYILVVGEENQMHKVVEAIKPIIKKFGGLCIVSDVILRIHRGDD</sequence>
<comment type="caution">
    <text evidence="1">The sequence shown here is derived from an EMBL/GenBank/DDBJ whole genome shotgun (WGS) entry which is preliminary data.</text>
</comment>
<name>A0A533QF04_9BACT</name>
<dbReference type="EMBL" id="SULG01000004">
    <property type="protein sequence ID" value="TLD43345.1"/>
    <property type="molecule type" value="Genomic_DNA"/>
</dbReference>
<dbReference type="GO" id="GO:0030234">
    <property type="term" value="F:enzyme regulator activity"/>
    <property type="evidence" value="ECO:0007669"/>
    <property type="project" value="InterPro"/>
</dbReference>
<organism evidence="1 2">
    <name type="scientific">Candidatus Jettenia ecosi</name>
    <dbReference type="NCBI Taxonomy" id="2494326"/>
    <lineage>
        <taxon>Bacteria</taxon>
        <taxon>Pseudomonadati</taxon>
        <taxon>Planctomycetota</taxon>
        <taxon>Candidatus Brocadiia</taxon>
        <taxon>Candidatus Brocadiales</taxon>
        <taxon>Candidatus Brocadiaceae</taxon>
        <taxon>Candidatus Jettenia</taxon>
    </lineage>
</organism>
<dbReference type="AlphaFoldDB" id="A0A533QF04"/>
<protein>
    <submittedName>
        <fullName evidence="1">Nitrogen regulatory protein PII</fullName>
    </submittedName>
</protein>
<dbReference type="Pfam" id="PF00543">
    <property type="entry name" value="P-II"/>
    <property type="match status" value="1"/>
</dbReference>
<dbReference type="InterPro" id="IPR002187">
    <property type="entry name" value="N-reg_PII"/>
</dbReference>
<reference evidence="1 2" key="1">
    <citation type="submission" date="2019-04" db="EMBL/GenBank/DDBJ databases">
        <title>Genome of a novel bacterium Candidatus Jettenia ecosi reconstructed from metagenome of an anammox bioreactor.</title>
        <authorList>
            <person name="Mardanov A.V."/>
            <person name="Beletsky A.V."/>
            <person name="Ravin N.V."/>
            <person name="Botchkova E.A."/>
            <person name="Litti Y.V."/>
            <person name="Nozhevnikova A.N."/>
        </authorList>
    </citation>
    <scope>NUCLEOTIDE SEQUENCE [LARGE SCALE GENOMIC DNA]</scope>
    <source>
        <strain evidence="1">J2</strain>
    </source>
</reference>
<proteinExistence type="predicted"/>
<dbReference type="InterPro" id="IPR015867">
    <property type="entry name" value="N-reg_PII/ATP_PRibTrfase_C"/>
</dbReference>